<dbReference type="Proteomes" id="UP000286848">
    <property type="component" value="Unassembled WGS sequence"/>
</dbReference>
<dbReference type="SFLD" id="SFLDG01140">
    <property type="entry name" value="C2.B:_Phosphomannomutase_and_P"/>
    <property type="match status" value="1"/>
</dbReference>
<reference evidence="1 2" key="1">
    <citation type="journal article" date="2019" name="Int. J. Syst. Evol. Microbiol.">
        <title>Lactobacillus salitolerans sp. nov., a novel lactic acid bacterium isolated from spent mushroom substrates.</title>
        <authorList>
            <person name="Tohno M."/>
            <person name="Tanizawa Y."/>
            <person name="Kojima Y."/>
            <person name="Sakamoto M."/>
            <person name="Nakamura Y."/>
            <person name="Ohkuma M."/>
            <person name="Kobayashi H."/>
        </authorList>
    </citation>
    <scope>NUCLEOTIDE SEQUENCE [LARGE SCALE GENOMIC DNA]</scope>
    <source>
        <strain evidence="1 2">YK43</strain>
    </source>
</reference>
<evidence type="ECO:0000313" key="2">
    <source>
        <dbReference type="Proteomes" id="UP000286848"/>
    </source>
</evidence>
<dbReference type="Pfam" id="PF08282">
    <property type="entry name" value="Hydrolase_3"/>
    <property type="match status" value="1"/>
</dbReference>
<dbReference type="GO" id="GO:0005829">
    <property type="term" value="C:cytosol"/>
    <property type="evidence" value="ECO:0007669"/>
    <property type="project" value="TreeGrafter"/>
</dbReference>
<dbReference type="NCBIfam" id="TIGR00099">
    <property type="entry name" value="Cof-subfamily"/>
    <property type="match status" value="1"/>
</dbReference>
<organism evidence="1 2">
    <name type="scientific">Ligilactobacillus salitolerans</name>
    <dbReference type="NCBI Taxonomy" id="1808352"/>
    <lineage>
        <taxon>Bacteria</taxon>
        <taxon>Bacillati</taxon>
        <taxon>Bacillota</taxon>
        <taxon>Bacilli</taxon>
        <taxon>Lactobacillales</taxon>
        <taxon>Lactobacillaceae</taxon>
        <taxon>Ligilactobacillus</taxon>
    </lineage>
</organism>
<dbReference type="Gene3D" id="3.40.50.1000">
    <property type="entry name" value="HAD superfamily/HAD-like"/>
    <property type="match status" value="1"/>
</dbReference>
<dbReference type="SUPFAM" id="SSF56784">
    <property type="entry name" value="HAD-like"/>
    <property type="match status" value="1"/>
</dbReference>
<dbReference type="GO" id="GO:0000287">
    <property type="term" value="F:magnesium ion binding"/>
    <property type="evidence" value="ECO:0007669"/>
    <property type="project" value="TreeGrafter"/>
</dbReference>
<evidence type="ECO:0000313" key="1">
    <source>
        <dbReference type="EMBL" id="GBG95328.1"/>
    </source>
</evidence>
<dbReference type="InterPro" id="IPR036412">
    <property type="entry name" value="HAD-like_sf"/>
</dbReference>
<gene>
    <name evidence="1" type="primary">cof</name>
    <name evidence="1" type="ORF">LFYK43_17870</name>
</gene>
<name>A0A401IV02_9LACO</name>
<protein>
    <submittedName>
        <fullName evidence="1">Haloacid dehalogenase</fullName>
    </submittedName>
</protein>
<dbReference type="GO" id="GO:0016791">
    <property type="term" value="F:phosphatase activity"/>
    <property type="evidence" value="ECO:0007669"/>
    <property type="project" value="UniProtKB-ARBA"/>
</dbReference>
<dbReference type="SFLD" id="SFLDS00003">
    <property type="entry name" value="Haloacid_Dehalogenase"/>
    <property type="match status" value="1"/>
</dbReference>
<dbReference type="EMBL" id="BFFP01000032">
    <property type="protein sequence ID" value="GBG95328.1"/>
    <property type="molecule type" value="Genomic_DNA"/>
</dbReference>
<dbReference type="PANTHER" id="PTHR10000:SF53">
    <property type="entry name" value="5-AMINO-6-(5-PHOSPHO-D-RIBITYLAMINO)URACIL PHOSPHATASE YBJI-RELATED"/>
    <property type="match status" value="1"/>
</dbReference>
<sequence>MTPENYQLFATDMDGTFLNDQMDYDRTKFAQLYQKMSQKNIPFVVASGNQYYQLRSFFAEYPDIIYIAENGAYICNQHEEYRTASFSQNSFAKILKALSRYPEIPQNLVISGVKSAYILASADPEFAKYAPKYYHHLQQVPTFAAVDDTILKFSFNYFGGEVEEFQKEVTKKLHGIADLTTSGNGNFDLIQPGLHKANGLQVLAKTLNIPLTHMCAFGDGGNDLEMLTAVGDGVAVANASDSIKQIADHTTGSNNEQGVLSYIDALI</sequence>
<dbReference type="InterPro" id="IPR006379">
    <property type="entry name" value="HAD-SF_hydro_IIB"/>
</dbReference>
<proteinExistence type="predicted"/>
<dbReference type="AlphaFoldDB" id="A0A401IV02"/>
<dbReference type="CDD" id="cd07518">
    <property type="entry name" value="HAD_YbiV-Like"/>
    <property type="match status" value="1"/>
</dbReference>
<dbReference type="SFLD" id="SFLDG01144">
    <property type="entry name" value="C2.B.4:_PGP_Like"/>
    <property type="match status" value="1"/>
</dbReference>
<dbReference type="InterPro" id="IPR000150">
    <property type="entry name" value="Cof"/>
</dbReference>
<dbReference type="Gene3D" id="3.30.1240.10">
    <property type="match status" value="1"/>
</dbReference>
<dbReference type="PANTHER" id="PTHR10000">
    <property type="entry name" value="PHOSPHOSERINE PHOSPHATASE"/>
    <property type="match status" value="1"/>
</dbReference>
<accession>A0A401IV02</accession>
<dbReference type="NCBIfam" id="TIGR01484">
    <property type="entry name" value="HAD-SF-IIB"/>
    <property type="match status" value="1"/>
</dbReference>
<keyword evidence="2" id="KW-1185">Reference proteome</keyword>
<dbReference type="RefSeq" id="WP_229718010.1">
    <property type="nucleotide sequence ID" value="NZ_BFFP01000032.1"/>
</dbReference>
<comment type="caution">
    <text evidence="1">The sequence shown here is derived from an EMBL/GenBank/DDBJ whole genome shotgun (WGS) entry which is preliminary data.</text>
</comment>
<dbReference type="InterPro" id="IPR023214">
    <property type="entry name" value="HAD_sf"/>
</dbReference>